<organism evidence="4 5">
    <name type="scientific">Ruminococcus intestinalis</name>
    <dbReference type="NCBI Taxonomy" id="2763066"/>
    <lineage>
        <taxon>Bacteria</taxon>
        <taxon>Bacillati</taxon>
        <taxon>Bacillota</taxon>
        <taxon>Clostridia</taxon>
        <taxon>Eubacteriales</taxon>
        <taxon>Oscillospiraceae</taxon>
        <taxon>Ruminococcus</taxon>
    </lineage>
</organism>
<reference evidence="4 5" key="1">
    <citation type="submission" date="2020-08" db="EMBL/GenBank/DDBJ databases">
        <title>Genome public.</title>
        <authorList>
            <person name="Liu C."/>
            <person name="Sun Q."/>
        </authorList>
    </citation>
    <scope>NUCLEOTIDE SEQUENCE [LARGE SCALE GENOMIC DNA]</scope>
    <source>
        <strain evidence="4 5">NSJ-71</strain>
    </source>
</reference>
<name>A0ABR7HHZ7_9FIRM</name>
<proteinExistence type="predicted"/>
<evidence type="ECO:0000256" key="3">
    <source>
        <dbReference type="SAM" id="SignalP"/>
    </source>
</evidence>
<gene>
    <name evidence="4" type="ORF">H8R91_01105</name>
</gene>
<evidence type="ECO:0000313" key="5">
    <source>
        <dbReference type="Proteomes" id="UP000636755"/>
    </source>
</evidence>
<evidence type="ECO:0000313" key="4">
    <source>
        <dbReference type="EMBL" id="MBC5727143.1"/>
    </source>
</evidence>
<protein>
    <submittedName>
        <fullName evidence="4">Uncharacterized protein</fullName>
    </submittedName>
</protein>
<feature type="region of interest" description="Disordered" evidence="1">
    <location>
        <begin position="52"/>
        <end position="73"/>
    </location>
</feature>
<keyword evidence="2" id="KW-1133">Transmembrane helix</keyword>
<keyword evidence="2" id="KW-0812">Transmembrane</keyword>
<feature type="transmembrane region" description="Helical" evidence="2">
    <location>
        <begin position="140"/>
        <end position="160"/>
    </location>
</feature>
<feature type="signal peptide" evidence="3">
    <location>
        <begin position="1"/>
        <end position="29"/>
    </location>
</feature>
<dbReference type="EMBL" id="JACOPS010000001">
    <property type="protein sequence ID" value="MBC5727143.1"/>
    <property type="molecule type" value="Genomic_DNA"/>
</dbReference>
<evidence type="ECO:0000256" key="1">
    <source>
        <dbReference type="SAM" id="MobiDB-lite"/>
    </source>
</evidence>
<comment type="caution">
    <text evidence="4">The sequence shown here is derived from an EMBL/GenBank/DDBJ whole genome shotgun (WGS) entry which is preliminary data.</text>
</comment>
<sequence length="178" mass="20540">MKKYRISKSAVCVLFAVLFMFVVAISAYAVDIDGDGIDDGDIVETEVYTDPEYTEPYTEPETYPETEPEYTEQPTEYYTEEVTEEYTEPVYTEEPTEPYYEETTEYDFNNNVVNETVSPTQLSTSKVSTKRYETNDAAGVVYWVCVIVGIIVLIFVLLSTKISYALERRREQRDIYSS</sequence>
<accession>A0ABR7HHZ7</accession>
<evidence type="ECO:0000256" key="2">
    <source>
        <dbReference type="SAM" id="Phobius"/>
    </source>
</evidence>
<keyword evidence="3" id="KW-0732">Signal</keyword>
<keyword evidence="5" id="KW-1185">Reference proteome</keyword>
<keyword evidence="2" id="KW-0472">Membrane</keyword>
<dbReference type="Proteomes" id="UP000636755">
    <property type="component" value="Unassembled WGS sequence"/>
</dbReference>
<feature type="chain" id="PRO_5045484498" evidence="3">
    <location>
        <begin position="30"/>
        <end position="178"/>
    </location>
</feature>
<dbReference type="RefSeq" id="WP_186934542.1">
    <property type="nucleotide sequence ID" value="NZ_JACOPS010000001.1"/>
</dbReference>